<organism evidence="1 2">
    <name type="scientific">Trueperella pecoris</name>
    <dbReference type="NCBI Taxonomy" id="2733571"/>
    <lineage>
        <taxon>Bacteria</taxon>
        <taxon>Bacillati</taxon>
        <taxon>Actinomycetota</taxon>
        <taxon>Actinomycetes</taxon>
        <taxon>Actinomycetales</taxon>
        <taxon>Actinomycetaceae</taxon>
        <taxon>Trueperella</taxon>
    </lineage>
</organism>
<dbReference type="Proteomes" id="UP000595053">
    <property type="component" value="Chromosome"/>
</dbReference>
<dbReference type="RefSeq" id="WP_193327639.1">
    <property type="nucleotide sequence ID" value="NZ_CP053291.1"/>
</dbReference>
<sequence length="363" mass="39075">MNGATLPSKENVSGVLASVLAALGVGAHAPFDFPRVERACVVLVDGLGFHNLQQRRGHAPTLRALGMDRAISTVIPSTTAAAITAFGTGQLPGRTAVGGYALRVPHTDDVFNLIAWNSPQVDPDTWQAQPTLFETSNLDTVKIQPKKFVDSGLTRAALRGGRTVVAEKLPARVDATVRELKRGSDLVYLYWGDIDSTGHHAGWGSEAWIAQLEHFDAELGRLTRSLPAGTLLVLTADHGMIDVEERLDVAHVNQLTAGVDVVAGESRALHLYTREPDAVAARWEDYLGERAWVVTLEQATSAGIFGPMSRFAKEVFGDVLAFPRDRLAIVDSRYQSDAAINLIGVHGSLTAEEMLVPLVVHLA</sequence>
<evidence type="ECO:0000313" key="1">
    <source>
        <dbReference type="EMBL" id="QOR46459.1"/>
    </source>
</evidence>
<name>A0A7M1QWU6_9ACTO</name>
<keyword evidence="2" id="KW-1185">Reference proteome</keyword>
<evidence type="ECO:0000313" key="2">
    <source>
        <dbReference type="Proteomes" id="UP000595053"/>
    </source>
</evidence>
<dbReference type="InterPro" id="IPR017850">
    <property type="entry name" value="Alkaline_phosphatase_core_sf"/>
</dbReference>
<dbReference type="PANTHER" id="PTHR10151:SF120">
    <property type="entry name" value="BIS(5'-ADENOSYL)-TRIPHOSPHATASE"/>
    <property type="match status" value="1"/>
</dbReference>
<dbReference type="Gene3D" id="3.40.720.10">
    <property type="entry name" value="Alkaline Phosphatase, subunit A"/>
    <property type="match status" value="1"/>
</dbReference>
<gene>
    <name evidence="1" type="ORF">INS88_04495</name>
</gene>
<dbReference type="Pfam" id="PF01663">
    <property type="entry name" value="Phosphodiest"/>
    <property type="match status" value="1"/>
</dbReference>
<dbReference type="GO" id="GO:0016787">
    <property type="term" value="F:hydrolase activity"/>
    <property type="evidence" value="ECO:0007669"/>
    <property type="project" value="UniProtKB-ARBA"/>
</dbReference>
<proteinExistence type="predicted"/>
<accession>A0A7M1QWU6</accession>
<dbReference type="InterPro" id="IPR002591">
    <property type="entry name" value="Phosphodiest/P_Trfase"/>
</dbReference>
<reference evidence="1 2" key="1">
    <citation type="submission" date="2020-10" db="EMBL/GenBank/DDBJ databases">
        <title>Trueperella pecoris sp. nov. isolated from bovine and porcine specimens.</title>
        <authorList>
            <person name="Schoenecker L."/>
            <person name="Schnydrig P."/>
            <person name="Brodard I."/>
            <person name="Thomann A."/>
            <person name="Hemphill A."/>
            <person name="Rodriguez-Campos S."/>
            <person name="Perreten V."/>
            <person name="Jores J."/>
            <person name="Kittl S."/>
        </authorList>
    </citation>
    <scope>NUCLEOTIDE SEQUENCE [LARGE SCALE GENOMIC DNA]</scope>
    <source>
        <strain evidence="1 2">15A0121</strain>
    </source>
</reference>
<protein>
    <submittedName>
        <fullName evidence="1">Alkaline phosphatase family protein</fullName>
    </submittedName>
</protein>
<dbReference type="EMBL" id="CP063213">
    <property type="protein sequence ID" value="QOR46459.1"/>
    <property type="molecule type" value="Genomic_DNA"/>
</dbReference>
<dbReference type="PANTHER" id="PTHR10151">
    <property type="entry name" value="ECTONUCLEOTIDE PYROPHOSPHATASE/PHOSPHODIESTERASE"/>
    <property type="match status" value="1"/>
</dbReference>
<dbReference type="SUPFAM" id="SSF53649">
    <property type="entry name" value="Alkaline phosphatase-like"/>
    <property type="match status" value="1"/>
</dbReference>
<dbReference type="AlphaFoldDB" id="A0A7M1QWU6"/>